<dbReference type="RefSeq" id="WP_087200978.1">
    <property type="nucleotide sequence ID" value="NZ_CP173660.1"/>
</dbReference>
<dbReference type="InterPro" id="IPR001653">
    <property type="entry name" value="DAP_epimerase_DapF"/>
</dbReference>
<feature type="binding site" evidence="8">
    <location>
        <position position="147"/>
    </location>
    <ligand>
        <name>substrate</name>
    </ligand>
</feature>
<dbReference type="Pfam" id="PF01678">
    <property type="entry name" value="DAP_epimerase"/>
    <property type="match status" value="2"/>
</dbReference>
<gene>
    <name evidence="8" type="primary">dapF</name>
    <name evidence="10" type="ORF">FLB61_02470</name>
</gene>
<dbReference type="PROSITE" id="PS01326">
    <property type="entry name" value="DAP_EPIMERASE"/>
    <property type="match status" value="1"/>
</dbReference>
<dbReference type="PANTHER" id="PTHR31689">
    <property type="entry name" value="DIAMINOPIMELATE EPIMERASE, CHLOROPLASTIC"/>
    <property type="match status" value="1"/>
</dbReference>
<dbReference type="PANTHER" id="PTHR31689:SF0">
    <property type="entry name" value="DIAMINOPIMELATE EPIMERASE"/>
    <property type="match status" value="1"/>
</dbReference>
<comment type="function">
    <text evidence="8">Catalyzes the stereoinversion of LL-2,6-diaminopimelate (L,L-DAP) to meso-diaminopimelate (meso-DAP), a precursor of L-lysine and an essential component of the bacterial peptidoglycan.</text>
</comment>
<keyword evidence="5 8" id="KW-0457">Lysine biosynthesis</keyword>
<evidence type="ECO:0000256" key="7">
    <source>
        <dbReference type="ARBA" id="ARBA00051712"/>
    </source>
</evidence>
<proteinExistence type="inferred from homology"/>
<feature type="binding site" evidence="8">
    <location>
        <position position="183"/>
    </location>
    <ligand>
        <name>substrate</name>
    </ligand>
</feature>
<comment type="caution">
    <text evidence="8">Lacks conserved residue(s) required for the propagation of feature annotation.</text>
</comment>
<dbReference type="GO" id="GO:0008837">
    <property type="term" value="F:diaminopimelate epimerase activity"/>
    <property type="evidence" value="ECO:0007669"/>
    <property type="project" value="UniProtKB-EC"/>
</dbReference>
<dbReference type="Proteomes" id="UP000779049">
    <property type="component" value="Unassembled WGS sequence"/>
</dbReference>
<dbReference type="EC" id="5.1.1.7" evidence="3 8"/>
<dbReference type="Gene3D" id="3.10.310.10">
    <property type="entry name" value="Diaminopimelate Epimerase, Chain A, domain 1"/>
    <property type="match status" value="2"/>
</dbReference>
<protein>
    <recommendedName>
        <fullName evidence="3 8">Diaminopimelate epimerase</fullName>
        <shortName evidence="8">DAP epimerase</shortName>
        <ecNumber evidence="3 8">5.1.1.7</ecNumber>
    </recommendedName>
    <alternativeName>
        <fullName evidence="8">PLP-independent amino acid racemase</fullName>
    </alternativeName>
</protein>
<feature type="site" description="Could be important to modulate the pK values of the two catalytic cysteine residues" evidence="8">
    <location>
        <position position="149"/>
    </location>
</feature>
<dbReference type="NCBIfam" id="TIGR00652">
    <property type="entry name" value="DapF"/>
    <property type="match status" value="1"/>
</dbReference>
<feature type="binding site" evidence="8">
    <location>
        <begin position="201"/>
        <end position="202"/>
    </location>
    <ligand>
        <name>substrate</name>
    </ligand>
</feature>
<evidence type="ECO:0000256" key="6">
    <source>
        <dbReference type="ARBA" id="ARBA00023235"/>
    </source>
</evidence>
<evidence type="ECO:0000256" key="8">
    <source>
        <dbReference type="HAMAP-Rule" id="MF_00197"/>
    </source>
</evidence>
<evidence type="ECO:0000256" key="3">
    <source>
        <dbReference type="ARBA" id="ARBA00013080"/>
    </source>
</evidence>
<feature type="active site" description="Proton donor" evidence="8">
    <location>
        <position position="71"/>
    </location>
</feature>
<dbReference type="HAMAP" id="MF_00197">
    <property type="entry name" value="DAP_epimerase"/>
    <property type="match status" value="1"/>
</dbReference>
<feature type="active site" description="Proton acceptor" evidence="8">
    <location>
        <position position="210"/>
    </location>
</feature>
<feature type="site" description="Could be important to modulate the pK values of the two catalytic cysteine residues" evidence="8">
    <location>
        <position position="201"/>
    </location>
</feature>
<evidence type="ECO:0000313" key="10">
    <source>
        <dbReference type="EMBL" id="MBY0757970.1"/>
    </source>
</evidence>
<keyword evidence="8" id="KW-0963">Cytoplasm</keyword>
<comment type="subunit">
    <text evidence="8">Homodimer.</text>
</comment>
<accession>A0ABS7L4L1</accession>
<comment type="catalytic activity">
    <reaction evidence="7 8">
        <text>(2S,6S)-2,6-diaminopimelate = meso-2,6-diaminopimelate</text>
        <dbReference type="Rhea" id="RHEA:15393"/>
        <dbReference type="ChEBI" id="CHEBI:57609"/>
        <dbReference type="ChEBI" id="CHEBI:57791"/>
        <dbReference type="EC" id="5.1.1.7"/>
    </reaction>
</comment>
<name>A0ABS7L4L1_9FIRM</name>
<comment type="similarity">
    <text evidence="2 8">Belongs to the diaminopimelate epimerase family.</text>
</comment>
<evidence type="ECO:0000256" key="5">
    <source>
        <dbReference type="ARBA" id="ARBA00023154"/>
    </source>
</evidence>
<feature type="binding site" evidence="8">
    <location>
        <position position="62"/>
    </location>
    <ligand>
        <name>substrate</name>
    </ligand>
</feature>
<reference evidence="10 11" key="1">
    <citation type="journal article" date="2020" name="New Microbes New Infect">
        <title>Sellimonas caecigallum sp. nov., description and genome sequence of a new member of the Sellimonas genus isolated from the cecum of feral chicken.</title>
        <authorList>
            <person name="Wongkuna S."/>
            <person name="Ghimire S."/>
            <person name="Antony L."/>
            <person name="Chankhamhaengdecha S."/>
            <person name="Janvilisri T."/>
            <person name="Scaria J."/>
        </authorList>
    </citation>
    <scope>NUCLEOTIDE SEQUENCE [LARGE SCALE GENOMIC DNA]</scope>
    <source>
        <strain evidence="10 11">SW451</strain>
    </source>
</reference>
<keyword evidence="6 8" id="KW-0413">Isomerase</keyword>
<dbReference type="InterPro" id="IPR018510">
    <property type="entry name" value="DAP_epimerase_AS"/>
</dbReference>
<feature type="active site" evidence="9">
    <location>
        <position position="71"/>
    </location>
</feature>
<dbReference type="SUPFAM" id="SSF54506">
    <property type="entry name" value="Diaminopimelate epimerase-like"/>
    <property type="match status" value="2"/>
</dbReference>
<feature type="binding site" evidence="8">
    <location>
        <begin position="211"/>
        <end position="212"/>
    </location>
    <ligand>
        <name>substrate</name>
    </ligand>
</feature>
<dbReference type="EMBL" id="VIRV01000001">
    <property type="protein sequence ID" value="MBY0757970.1"/>
    <property type="molecule type" value="Genomic_DNA"/>
</dbReference>
<evidence type="ECO:0000256" key="2">
    <source>
        <dbReference type="ARBA" id="ARBA00010219"/>
    </source>
</evidence>
<comment type="pathway">
    <text evidence="1 8">Amino-acid biosynthesis; L-lysine biosynthesis via DAP pathway; DL-2,6-diaminopimelate from LL-2,6-diaminopimelate: step 1/1.</text>
</comment>
<evidence type="ECO:0000313" key="11">
    <source>
        <dbReference type="Proteomes" id="UP000779049"/>
    </source>
</evidence>
<keyword evidence="4 8" id="KW-0028">Amino-acid biosynthesis</keyword>
<sequence length="269" mass="30077">MNFTKMQGCGNDYIYVDSEKEKIRNPSALARRISDRHYGVGADGLILICPSDRADFRMEMYNADGSRGTMCGNGIRCLGQYVYQNGKTEKKELEIETDSGIKKLWLYPDDKNFRVRVCMGVPDIREKHFAVSIRGRKTEVVLVSMGNPHAVIFLPPDAGSFRQWKMEYAREISEYSAFRGGINAELVRMTSEYGMKMRVWERGSGETLSCGTGACAAAAAAAVTGRGKRRMKIEMPGGILSTEWKTGSGLMYLEGTSRIICKGDYTDKY</sequence>
<organism evidence="10 11">
    <name type="scientific">Sellimonas caecigallum</name>
    <dbReference type="NCBI Taxonomy" id="2592333"/>
    <lineage>
        <taxon>Bacteria</taxon>
        <taxon>Bacillati</taxon>
        <taxon>Bacillota</taxon>
        <taxon>Clostridia</taxon>
        <taxon>Lachnospirales</taxon>
        <taxon>Lachnospiraceae</taxon>
        <taxon>Sellimonas</taxon>
    </lineage>
</organism>
<evidence type="ECO:0000256" key="4">
    <source>
        <dbReference type="ARBA" id="ARBA00022605"/>
    </source>
</evidence>
<keyword evidence="11" id="KW-1185">Reference proteome</keyword>
<feature type="binding site" evidence="8">
    <location>
        <begin position="72"/>
        <end position="73"/>
    </location>
    <ligand>
        <name>substrate</name>
    </ligand>
</feature>
<feature type="binding site" evidence="8">
    <location>
        <position position="11"/>
    </location>
    <ligand>
        <name>substrate</name>
    </ligand>
</feature>
<comment type="subcellular location">
    <subcellularLocation>
        <location evidence="8">Cytoplasm</location>
    </subcellularLocation>
</comment>
<evidence type="ECO:0000256" key="1">
    <source>
        <dbReference type="ARBA" id="ARBA00005196"/>
    </source>
</evidence>
<comment type="caution">
    <text evidence="10">The sequence shown here is derived from an EMBL/GenBank/DDBJ whole genome shotgun (WGS) entry which is preliminary data.</text>
</comment>
<evidence type="ECO:0000256" key="9">
    <source>
        <dbReference type="PROSITE-ProRule" id="PRU10125"/>
    </source>
</evidence>